<feature type="region of interest" description="Disordered" evidence="8">
    <location>
        <begin position="182"/>
        <end position="231"/>
    </location>
</feature>
<keyword evidence="4" id="KW-0238">DNA-binding</keyword>
<dbReference type="PANTHER" id="PTHR47659:SF7">
    <property type="entry name" value="FUNGAL TRANSCRIPTIONAL REGULATORY PROTEIN, N-TERMINAL DOMAIN-CONTAINING PROTEIN"/>
    <property type="match status" value="1"/>
</dbReference>
<dbReference type="EMBL" id="LUEZ02000055">
    <property type="protein sequence ID" value="RDB21316.1"/>
    <property type="molecule type" value="Genomic_DNA"/>
</dbReference>
<feature type="compositionally biased region" description="Basic residues" evidence="8">
    <location>
        <begin position="184"/>
        <end position="195"/>
    </location>
</feature>
<dbReference type="SUPFAM" id="SSF57701">
    <property type="entry name" value="Zn2/Cys6 DNA-binding domain"/>
    <property type="match status" value="1"/>
</dbReference>
<dbReference type="InParanoid" id="A0A369JR93"/>
<dbReference type="OrthoDB" id="5575144at2759"/>
<evidence type="ECO:0000256" key="1">
    <source>
        <dbReference type="ARBA" id="ARBA00022723"/>
    </source>
</evidence>
<evidence type="ECO:0000313" key="10">
    <source>
        <dbReference type="EMBL" id="RDB21316.1"/>
    </source>
</evidence>
<dbReference type="GO" id="GO:0008270">
    <property type="term" value="F:zinc ion binding"/>
    <property type="evidence" value="ECO:0007669"/>
    <property type="project" value="InterPro"/>
</dbReference>
<dbReference type="GO" id="GO:0000981">
    <property type="term" value="F:DNA-binding transcription factor activity, RNA polymerase II-specific"/>
    <property type="evidence" value="ECO:0007669"/>
    <property type="project" value="InterPro"/>
</dbReference>
<comment type="caution">
    <text evidence="10">The sequence shown here is derived from an EMBL/GenBank/DDBJ whole genome shotgun (WGS) entry which is preliminary data.</text>
</comment>
<feature type="compositionally biased region" description="Polar residues" evidence="8">
    <location>
        <begin position="204"/>
        <end position="214"/>
    </location>
</feature>
<feature type="region of interest" description="Disordered" evidence="8">
    <location>
        <begin position="325"/>
        <end position="353"/>
    </location>
</feature>
<keyword evidence="2" id="KW-0862">Zinc</keyword>
<dbReference type="Gene3D" id="4.10.240.10">
    <property type="entry name" value="Zn(2)-C6 fungal-type DNA-binding domain"/>
    <property type="match status" value="1"/>
</dbReference>
<evidence type="ECO:0000256" key="4">
    <source>
        <dbReference type="ARBA" id="ARBA00023125"/>
    </source>
</evidence>
<evidence type="ECO:0000256" key="3">
    <source>
        <dbReference type="ARBA" id="ARBA00023015"/>
    </source>
</evidence>
<dbReference type="SMART" id="SM00066">
    <property type="entry name" value="GAL4"/>
    <property type="match status" value="1"/>
</dbReference>
<reference evidence="10" key="1">
    <citation type="submission" date="2018-04" db="EMBL/GenBank/DDBJ databases">
        <title>Whole genome sequencing of Hypsizygus marmoreus.</title>
        <authorList>
            <person name="Choi I.-G."/>
            <person name="Min B."/>
            <person name="Kim J.-G."/>
            <person name="Kim S."/>
            <person name="Oh Y.-L."/>
            <person name="Kong W.-S."/>
            <person name="Park H."/>
            <person name="Jeong J."/>
            <person name="Song E.-S."/>
        </authorList>
    </citation>
    <scope>NUCLEOTIDE SEQUENCE [LARGE SCALE GENOMIC DNA]</scope>
    <source>
        <strain evidence="10">51987-8</strain>
    </source>
</reference>
<sequence>MASDKQQNVMSCFLNPFLLLTIDRIVPCQQTTSIPRPPGPVLGAHTQRNWFLTKLKPARYVSCRFLFVRRTQVHWATHPYIFLSHILMASNDDKSLDGDDPPDSPSNNAIEPAMTMQSVGYSMHMYPFPGHLLPQQQPLRSKRRQVKNACTNCQKACKKCDDARPCLRCVKYGISEECIDSQRKERKKGIKRGPYKKRDGKGSNVEQPDVSSHQDVPASNSVPPPASGSPPIVGGYMPLPGYFGHFPPQAHLLKPGENGPIYPPYLAAPLPPAHGGPEADHNGYPAQQYYPAFMPFGPPASVYPYMVPRHDGQVPPNYMVFPMYSKPGGPNDVPAGEQDQGDEGQDGVSDKAG</sequence>
<keyword evidence="5" id="KW-0804">Transcription</keyword>
<evidence type="ECO:0000256" key="5">
    <source>
        <dbReference type="ARBA" id="ARBA00023163"/>
    </source>
</evidence>
<dbReference type="PROSITE" id="PS50048">
    <property type="entry name" value="ZN2_CY6_FUNGAL_2"/>
    <property type="match status" value="1"/>
</dbReference>
<dbReference type="Proteomes" id="UP000076154">
    <property type="component" value="Unassembled WGS sequence"/>
</dbReference>
<evidence type="ECO:0000259" key="9">
    <source>
        <dbReference type="PROSITE" id="PS50048"/>
    </source>
</evidence>
<keyword evidence="3" id="KW-0805">Transcription regulation</keyword>
<evidence type="ECO:0000313" key="11">
    <source>
        <dbReference type="Proteomes" id="UP000076154"/>
    </source>
</evidence>
<dbReference type="STRING" id="39966.A0A369JR93"/>
<dbReference type="InterPro" id="IPR036864">
    <property type="entry name" value="Zn2-C6_fun-type_DNA-bd_sf"/>
</dbReference>
<protein>
    <recommendedName>
        <fullName evidence="7">Transcription activator of gluconeogenesis ERT1</fullName>
    </recommendedName>
</protein>
<keyword evidence="6" id="KW-0539">Nucleus</keyword>
<organism evidence="10 11">
    <name type="scientific">Hypsizygus marmoreus</name>
    <name type="common">White beech mushroom</name>
    <name type="synonym">Agaricus marmoreus</name>
    <dbReference type="NCBI Taxonomy" id="39966"/>
    <lineage>
        <taxon>Eukaryota</taxon>
        <taxon>Fungi</taxon>
        <taxon>Dikarya</taxon>
        <taxon>Basidiomycota</taxon>
        <taxon>Agaricomycotina</taxon>
        <taxon>Agaricomycetes</taxon>
        <taxon>Agaricomycetidae</taxon>
        <taxon>Agaricales</taxon>
        <taxon>Tricholomatineae</taxon>
        <taxon>Lyophyllaceae</taxon>
        <taxon>Hypsizygus</taxon>
    </lineage>
</organism>
<gene>
    <name evidence="10" type="primary">pi067</name>
    <name evidence="10" type="ORF">Hypma_011356</name>
</gene>
<dbReference type="AlphaFoldDB" id="A0A369JR93"/>
<evidence type="ECO:0000256" key="2">
    <source>
        <dbReference type="ARBA" id="ARBA00022833"/>
    </source>
</evidence>
<evidence type="ECO:0000256" key="8">
    <source>
        <dbReference type="SAM" id="MobiDB-lite"/>
    </source>
</evidence>
<dbReference type="PANTHER" id="PTHR47659">
    <property type="entry name" value="ZN(II)2CYS6 TRANSCRIPTION FACTOR (EUROFUNG)-RELATED"/>
    <property type="match status" value="1"/>
</dbReference>
<dbReference type="InterPro" id="IPR001138">
    <property type="entry name" value="Zn2Cys6_DnaBD"/>
</dbReference>
<evidence type="ECO:0000256" key="6">
    <source>
        <dbReference type="ARBA" id="ARBA00023242"/>
    </source>
</evidence>
<dbReference type="GO" id="GO:0003677">
    <property type="term" value="F:DNA binding"/>
    <property type="evidence" value="ECO:0007669"/>
    <property type="project" value="UniProtKB-KW"/>
</dbReference>
<feature type="domain" description="Zn(2)-C6 fungal-type" evidence="9">
    <location>
        <begin position="149"/>
        <end position="178"/>
    </location>
</feature>
<name>A0A369JR93_HYPMA</name>
<keyword evidence="1" id="KW-0479">Metal-binding</keyword>
<evidence type="ECO:0000256" key="7">
    <source>
        <dbReference type="ARBA" id="ARBA00040903"/>
    </source>
</evidence>
<keyword evidence="11" id="KW-1185">Reference proteome</keyword>
<dbReference type="InterPro" id="IPR050335">
    <property type="entry name" value="ERT1_acuK_gluconeogen_tf"/>
</dbReference>
<proteinExistence type="predicted"/>
<accession>A0A369JR93</accession>
<dbReference type="CDD" id="cd00067">
    <property type="entry name" value="GAL4"/>
    <property type="match status" value="1"/>
</dbReference>